<dbReference type="InterPro" id="IPR003848">
    <property type="entry name" value="DUF218"/>
</dbReference>
<dbReference type="Pfam" id="PF02698">
    <property type="entry name" value="DUF218"/>
    <property type="match status" value="1"/>
</dbReference>
<dbReference type="PANTHER" id="PTHR30336">
    <property type="entry name" value="INNER MEMBRANE PROTEIN, PROBABLE PERMEASE"/>
    <property type="match status" value="1"/>
</dbReference>
<dbReference type="InterPro" id="IPR051599">
    <property type="entry name" value="Cell_Envelope_Assoc"/>
</dbReference>
<comment type="caution">
    <text evidence="2">The sequence shown here is derived from an EMBL/GenBank/DDBJ whole genome shotgun (WGS) entry which is preliminary data.</text>
</comment>
<evidence type="ECO:0000259" key="1">
    <source>
        <dbReference type="Pfam" id="PF02698"/>
    </source>
</evidence>
<feature type="domain" description="DUF218" evidence="1">
    <location>
        <begin position="149"/>
        <end position="269"/>
    </location>
</feature>
<protein>
    <submittedName>
        <fullName evidence="2">Integral membrane protein</fullName>
    </submittedName>
</protein>
<accession>A0A0F5X5F2</accession>
<name>A0A0F5X5F2_STACC</name>
<dbReference type="RefSeq" id="WP_019468866.1">
    <property type="nucleotide sequence ID" value="NZ_LAKJ01000003.1"/>
</dbReference>
<dbReference type="CDD" id="cd06259">
    <property type="entry name" value="YdcF-like"/>
    <property type="match status" value="1"/>
</dbReference>
<dbReference type="PATRIC" id="fig|74704.4.peg.306"/>
<dbReference type="InterPro" id="IPR014729">
    <property type="entry name" value="Rossmann-like_a/b/a_fold"/>
</dbReference>
<dbReference type="GeneID" id="78333102"/>
<dbReference type="GO" id="GO:0043164">
    <property type="term" value="P:Gram-negative-bacterium-type cell wall biogenesis"/>
    <property type="evidence" value="ECO:0007669"/>
    <property type="project" value="TreeGrafter"/>
</dbReference>
<dbReference type="GO" id="GO:0005886">
    <property type="term" value="C:plasma membrane"/>
    <property type="evidence" value="ECO:0007669"/>
    <property type="project" value="TreeGrafter"/>
</dbReference>
<proteinExistence type="predicted"/>
<dbReference type="EMBL" id="LAKJ01000003">
    <property type="protein sequence ID" value="KKI65036.1"/>
    <property type="molecule type" value="Genomic_DNA"/>
</dbReference>
<dbReference type="GO" id="GO:0000270">
    <property type="term" value="P:peptidoglycan metabolic process"/>
    <property type="evidence" value="ECO:0007669"/>
    <property type="project" value="TreeGrafter"/>
</dbReference>
<evidence type="ECO:0000313" key="3">
    <source>
        <dbReference type="Proteomes" id="UP000034455"/>
    </source>
</evidence>
<evidence type="ECO:0000313" key="2">
    <source>
        <dbReference type="EMBL" id="KKI65036.1"/>
    </source>
</evidence>
<dbReference type="AlphaFoldDB" id="A0A0F5X5F2"/>
<dbReference type="Proteomes" id="UP000034455">
    <property type="component" value="Unassembled WGS sequence"/>
</dbReference>
<reference evidence="2 3" key="1">
    <citation type="submission" date="2015-03" db="EMBL/GenBank/DDBJ databases">
        <title>Genome Assembly of Staphylococcus cohnii subsp. cohnii strain G22B2.</title>
        <authorList>
            <person name="Nair G."/>
            <person name="Kaur G."/>
            <person name="Khatri I."/>
            <person name="Singh N.K."/>
            <person name="Sathyabama S."/>
            <person name="Maurya S.K."/>
            <person name="Subramanian S."/>
            <person name="Agrewala J.N."/>
            <person name="Mayilraj S."/>
        </authorList>
    </citation>
    <scope>NUCLEOTIDE SEQUENCE [LARGE SCALE GENOMIC DNA]</scope>
    <source>
        <strain evidence="2 3">G22B2</strain>
    </source>
</reference>
<organism evidence="2 3">
    <name type="scientific">Staphylococcus cohnii subsp. cohnii</name>
    <dbReference type="NCBI Taxonomy" id="74704"/>
    <lineage>
        <taxon>Bacteria</taxon>
        <taxon>Bacillati</taxon>
        <taxon>Bacillota</taxon>
        <taxon>Bacilli</taxon>
        <taxon>Bacillales</taxon>
        <taxon>Staphylococcaceae</taxon>
        <taxon>Staphylococcus</taxon>
        <taxon>Staphylococcus cohnii species complex</taxon>
    </lineage>
</organism>
<sequence>MYTLSLIISLIILCGFIAMIKNFKFTTNLTFFVIQIILGYFVIILHVGKLSLPMPLIFTMFVGVLLIHIKHHHLFKHRLSALFLRRLYAIAYRVLLFMIACAYISLIPVGINVIFYWLAAIAFSACFTFICYALCTSAFSNVTYKEDFDVILVLGAGIFTDQVTPMLAKRLNKAIALHHLNPNARLIVSGGQGPDEPISEALAMYRYLVQRNINPSMIVLEDQSTSTLENLKYTKVLIQQLYRYEPSILCVTSQFHIMRALRFGQKLNLNLKGVGSHTPYHFFEIALIRDFLAIMYQYKLLLTCYFVVLFWASMMALWHIPSI</sequence>
<dbReference type="Gene3D" id="3.40.50.620">
    <property type="entry name" value="HUPs"/>
    <property type="match status" value="1"/>
</dbReference>
<gene>
    <name evidence="2" type="ORF">UF66_1679</name>
</gene>
<dbReference type="PANTHER" id="PTHR30336:SF18">
    <property type="entry name" value="MEMBRANE PROTEIN"/>
    <property type="match status" value="1"/>
</dbReference>